<comment type="subunit">
    <text evidence="10">Monomer.</text>
</comment>
<dbReference type="PANTHER" id="PTHR45769:SF3">
    <property type="entry name" value="ADENOSINE KINASE"/>
    <property type="match status" value="1"/>
</dbReference>
<dbReference type="EMBL" id="NCKU01002589">
    <property type="protein sequence ID" value="RWS09265.1"/>
    <property type="molecule type" value="Genomic_DNA"/>
</dbReference>
<dbReference type="Gene3D" id="3.40.1190.20">
    <property type="match status" value="1"/>
</dbReference>
<keyword evidence="15" id="KW-1185">Reference proteome</keyword>
<comment type="function">
    <text evidence="10">ATP dependent phosphorylation of adenosine and other related nucleoside analogs to monophosphate derivatives.</text>
</comment>
<keyword evidence="5 10" id="KW-0660">Purine salvage</keyword>
<evidence type="ECO:0000313" key="12">
    <source>
        <dbReference type="EMBL" id="RWS09265.1"/>
    </source>
</evidence>
<dbReference type="EC" id="2.7.1.20" evidence="3 10"/>
<evidence type="ECO:0000256" key="10">
    <source>
        <dbReference type="RuleBase" id="RU368116"/>
    </source>
</evidence>
<dbReference type="GO" id="GO:0006166">
    <property type="term" value="P:purine ribonucleoside salvage"/>
    <property type="evidence" value="ECO:0007669"/>
    <property type="project" value="UniProtKB-KW"/>
</dbReference>
<evidence type="ECO:0000256" key="6">
    <source>
        <dbReference type="ARBA" id="ARBA00022741"/>
    </source>
</evidence>
<comment type="catalytic activity">
    <reaction evidence="10">
        <text>adenosine + ATP = AMP + ADP + H(+)</text>
        <dbReference type="Rhea" id="RHEA:20824"/>
        <dbReference type="ChEBI" id="CHEBI:15378"/>
        <dbReference type="ChEBI" id="CHEBI:16335"/>
        <dbReference type="ChEBI" id="CHEBI:30616"/>
        <dbReference type="ChEBI" id="CHEBI:456215"/>
        <dbReference type="ChEBI" id="CHEBI:456216"/>
        <dbReference type="EC" id="2.7.1.20"/>
    </reaction>
</comment>
<dbReference type="InterPro" id="IPR029056">
    <property type="entry name" value="Ribokinase-like"/>
</dbReference>
<dbReference type="GO" id="GO:0006144">
    <property type="term" value="P:purine nucleobase metabolic process"/>
    <property type="evidence" value="ECO:0007669"/>
    <property type="project" value="TreeGrafter"/>
</dbReference>
<dbReference type="OrthoDB" id="432447at2759"/>
<name>A0A3S3PBF8_9ACAR</name>
<comment type="caution">
    <text evidence="14">The sequence shown here is derived from an EMBL/GenBank/DDBJ whole genome shotgun (WGS) entry which is preliminary data.</text>
</comment>
<dbReference type="PANTHER" id="PTHR45769">
    <property type="entry name" value="ADENOSINE KINASE"/>
    <property type="match status" value="1"/>
</dbReference>
<reference evidence="14" key="2">
    <citation type="submission" date="2018-11" db="EMBL/GenBank/DDBJ databases">
        <title>Trombidioid mite genomics.</title>
        <authorList>
            <person name="Dong X."/>
        </authorList>
    </citation>
    <scope>NUCLEOTIDE SEQUENCE</scope>
    <source>
        <strain evidence="14">UoL-WK</strain>
    </source>
</reference>
<dbReference type="GO" id="GO:0005829">
    <property type="term" value="C:cytosol"/>
    <property type="evidence" value="ECO:0007669"/>
    <property type="project" value="TreeGrafter"/>
</dbReference>
<evidence type="ECO:0000256" key="7">
    <source>
        <dbReference type="ARBA" id="ARBA00022777"/>
    </source>
</evidence>
<dbReference type="InterPro" id="IPR002173">
    <property type="entry name" value="Carboh/pur_kinase_PfkB_CS"/>
</dbReference>
<gene>
    <name evidence="14" type="ORF">B4U79_17188</name>
    <name evidence="13" type="ORF">B4U79_17629</name>
    <name evidence="12" type="ORF">B4U79_17704</name>
</gene>
<evidence type="ECO:0000256" key="3">
    <source>
        <dbReference type="ARBA" id="ARBA00012119"/>
    </source>
</evidence>
<evidence type="ECO:0000256" key="5">
    <source>
        <dbReference type="ARBA" id="ARBA00022726"/>
    </source>
</evidence>
<dbReference type="CDD" id="cd01168">
    <property type="entry name" value="adenosine_kinase"/>
    <property type="match status" value="1"/>
</dbReference>
<dbReference type="PRINTS" id="PR00989">
    <property type="entry name" value="ADENOKINASE"/>
</dbReference>
<keyword evidence="8 10" id="KW-0067">ATP-binding</keyword>
<comment type="similarity">
    <text evidence="2 10">Belongs to the carbohydrate kinase PfkB family.</text>
</comment>
<dbReference type="EMBL" id="NCKU01002139">
    <property type="protein sequence ID" value="RWS10310.1"/>
    <property type="molecule type" value="Genomic_DNA"/>
</dbReference>
<feature type="active site" description="Proton acceptor" evidence="9">
    <location>
        <position position="298"/>
    </location>
</feature>
<feature type="domain" description="Carbohydrate kinase PfkB" evidence="11">
    <location>
        <begin position="67"/>
        <end position="334"/>
    </location>
</feature>
<protein>
    <recommendedName>
        <fullName evidence="3 10">Adenosine kinase</fullName>
        <shortName evidence="10">AK</shortName>
        <ecNumber evidence="3 10">2.7.1.20</ecNumber>
    </recommendedName>
    <alternativeName>
        <fullName evidence="10">Adenosine 5'-phosphotransferase</fullName>
    </alternativeName>
</protein>
<dbReference type="Proteomes" id="UP000285301">
    <property type="component" value="Unassembled WGS sequence"/>
</dbReference>
<keyword evidence="10" id="KW-0460">Magnesium</keyword>
<evidence type="ECO:0000256" key="9">
    <source>
        <dbReference type="PIRSR" id="PIRSR601805-1"/>
    </source>
</evidence>
<dbReference type="UniPathway" id="UPA00588">
    <property type="reaction ID" value="UER00659"/>
</dbReference>
<dbReference type="Gene3D" id="3.30.1110.10">
    <property type="match status" value="1"/>
</dbReference>
<evidence type="ECO:0000259" key="11">
    <source>
        <dbReference type="Pfam" id="PF00294"/>
    </source>
</evidence>
<accession>A0A3S3PBF8</accession>
<dbReference type="AlphaFoldDB" id="A0A3S3PBF8"/>
<dbReference type="STRING" id="1965070.A0A3S3PBF8"/>
<dbReference type="EMBL" id="NCKU01000287">
    <property type="protein sequence ID" value="RWS16162.1"/>
    <property type="molecule type" value="Genomic_DNA"/>
</dbReference>
<dbReference type="InterPro" id="IPR001805">
    <property type="entry name" value="Adenokinase"/>
</dbReference>
<dbReference type="GO" id="GO:0005634">
    <property type="term" value="C:nucleus"/>
    <property type="evidence" value="ECO:0007669"/>
    <property type="project" value="UniProtKB-SubCell"/>
</dbReference>
<dbReference type="GO" id="GO:0004001">
    <property type="term" value="F:adenosine kinase activity"/>
    <property type="evidence" value="ECO:0007669"/>
    <property type="project" value="UniProtKB-UniRule"/>
</dbReference>
<dbReference type="InterPro" id="IPR011611">
    <property type="entry name" value="PfkB_dom"/>
</dbReference>
<keyword evidence="4 10" id="KW-0808">Transferase</keyword>
<sequence length="337" mass="36876">MLFVGNALLDVSVECDISLLSKYKLTLDESSVFEKWQLPLLDEVINNPTAIVSPARLASLLLKKQFGKSNCVHFLGTIGNDNFGKILRERIEGTGVNALYDVNEKEPTGVAVGLITSDHRTLVANLGATKTFHSEFILNDNVQKAIENSRLIHIEGFFVSHSPQVSLKLVENFNSNGKIVSIGLSAKYVVSDDFDKVYALMPFTDIIFGNYGEARTFVKTLLKSEDEIDIENVAQKILEIPKNKSFTLNGRETKKLVFITGGPKPLVVGIKNADNSCSIHKYEIPKVEIKGDTIGAGDAFLAGVIVKLSQNSTLEAAINNGIKTAAECCLHRGCFIE</sequence>
<keyword evidence="7 10" id="KW-0418">Kinase</keyword>
<evidence type="ECO:0000313" key="14">
    <source>
        <dbReference type="EMBL" id="RWS16162.1"/>
    </source>
</evidence>
<organism evidence="14 15">
    <name type="scientific">Dinothrombium tinctorium</name>
    <dbReference type="NCBI Taxonomy" id="1965070"/>
    <lineage>
        <taxon>Eukaryota</taxon>
        <taxon>Metazoa</taxon>
        <taxon>Ecdysozoa</taxon>
        <taxon>Arthropoda</taxon>
        <taxon>Chelicerata</taxon>
        <taxon>Arachnida</taxon>
        <taxon>Acari</taxon>
        <taxon>Acariformes</taxon>
        <taxon>Trombidiformes</taxon>
        <taxon>Prostigmata</taxon>
        <taxon>Anystina</taxon>
        <taxon>Parasitengona</taxon>
        <taxon>Trombidioidea</taxon>
        <taxon>Trombidiidae</taxon>
        <taxon>Dinothrombium</taxon>
    </lineage>
</organism>
<keyword evidence="6 10" id="KW-0547">Nucleotide-binding</keyword>
<evidence type="ECO:0000256" key="8">
    <source>
        <dbReference type="ARBA" id="ARBA00022840"/>
    </source>
</evidence>
<evidence type="ECO:0000256" key="1">
    <source>
        <dbReference type="ARBA" id="ARBA00004801"/>
    </source>
</evidence>
<keyword evidence="10" id="KW-0539">Nucleus</keyword>
<reference evidence="14 15" key="1">
    <citation type="journal article" date="2018" name="Gigascience">
        <title>Genomes of trombidid mites reveal novel predicted allergens and laterally-transferred genes associated with secondary metabolism.</title>
        <authorList>
            <person name="Dong X."/>
            <person name="Chaisiri K."/>
            <person name="Xia D."/>
            <person name="Armstrong S.D."/>
            <person name="Fang Y."/>
            <person name="Donnelly M.J."/>
            <person name="Kadowaki T."/>
            <person name="McGarry J.W."/>
            <person name="Darby A.C."/>
            <person name="Makepeace B.L."/>
        </authorList>
    </citation>
    <scope>NUCLEOTIDE SEQUENCE [LARGE SCALE GENOMIC DNA]</scope>
    <source>
        <strain evidence="14">UoL-WK</strain>
    </source>
</reference>
<dbReference type="GO" id="GO:0005524">
    <property type="term" value="F:ATP binding"/>
    <property type="evidence" value="ECO:0007669"/>
    <property type="project" value="UniProtKB-UniRule"/>
</dbReference>
<evidence type="ECO:0000256" key="4">
    <source>
        <dbReference type="ARBA" id="ARBA00022679"/>
    </source>
</evidence>
<comment type="pathway">
    <text evidence="1 10">Purine metabolism; AMP biosynthesis via salvage pathway; AMP from adenosine: step 1/1.</text>
</comment>
<dbReference type="GO" id="GO:0044209">
    <property type="term" value="P:AMP salvage"/>
    <property type="evidence" value="ECO:0007669"/>
    <property type="project" value="UniProtKB-UniRule"/>
</dbReference>
<dbReference type="Pfam" id="PF00294">
    <property type="entry name" value="PfkB"/>
    <property type="match status" value="1"/>
</dbReference>
<comment type="subcellular location">
    <subcellularLocation>
        <location evidence="10">Nucleus</location>
    </subcellularLocation>
</comment>
<dbReference type="SUPFAM" id="SSF53613">
    <property type="entry name" value="Ribokinase-like"/>
    <property type="match status" value="1"/>
</dbReference>
<evidence type="ECO:0000313" key="13">
    <source>
        <dbReference type="EMBL" id="RWS10310.1"/>
    </source>
</evidence>
<evidence type="ECO:0000313" key="15">
    <source>
        <dbReference type="Proteomes" id="UP000285301"/>
    </source>
</evidence>
<comment type="cofactor">
    <cofactor evidence="10">
        <name>Mg(2+)</name>
        <dbReference type="ChEBI" id="CHEBI:18420"/>
    </cofactor>
    <text evidence="10">Binds 3 Mg(2+) ions per subunit.</text>
</comment>
<dbReference type="PROSITE" id="PS00584">
    <property type="entry name" value="PFKB_KINASES_2"/>
    <property type="match status" value="1"/>
</dbReference>
<proteinExistence type="inferred from homology"/>
<evidence type="ECO:0000256" key="2">
    <source>
        <dbReference type="ARBA" id="ARBA00010688"/>
    </source>
</evidence>